<keyword evidence="2" id="KW-1185">Reference proteome</keyword>
<sequence>MLPGYKYKGLCLFFAPQSCSAAAKHAEWKLHPSSNQRGWRTAKKPRLCYFQAFPGRRKSHGALPHGPVLPALEMAEQPSLAHTGEWMALP</sequence>
<dbReference type="AlphaFoldDB" id="A0AAQ4ED92"/>
<organism evidence="1 2">
    <name type="scientific">Amblyomma americanum</name>
    <name type="common">Lone star tick</name>
    <dbReference type="NCBI Taxonomy" id="6943"/>
    <lineage>
        <taxon>Eukaryota</taxon>
        <taxon>Metazoa</taxon>
        <taxon>Ecdysozoa</taxon>
        <taxon>Arthropoda</taxon>
        <taxon>Chelicerata</taxon>
        <taxon>Arachnida</taxon>
        <taxon>Acari</taxon>
        <taxon>Parasitiformes</taxon>
        <taxon>Ixodida</taxon>
        <taxon>Ixodoidea</taxon>
        <taxon>Ixodidae</taxon>
        <taxon>Amblyomminae</taxon>
        <taxon>Amblyomma</taxon>
    </lineage>
</organism>
<dbReference type="EMBL" id="JARKHS020017911">
    <property type="protein sequence ID" value="KAK8772739.1"/>
    <property type="molecule type" value="Genomic_DNA"/>
</dbReference>
<name>A0AAQ4ED92_AMBAM</name>
<dbReference type="Proteomes" id="UP001321473">
    <property type="component" value="Unassembled WGS sequence"/>
</dbReference>
<reference evidence="1 2" key="1">
    <citation type="journal article" date="2023" name="Arcadia Sci">
        <title>De novo assembly of a long-read Amblyomma americanum tick genome.</title>
        <authorList>
            <person name="Chou S."/>
            <person name="Poskanzer K.E."/>
            <person name="Rollins M."/>
            <person name="Thuy-Boun P.S."/>
        </authorList>
    </citation>
    <scope>NUCLEOTIDE SEQUENCE [LARGE SCALE GENOMIC DNA]</scope>
    <source>
        <strain evidence="1">F_SG_1</strain>
        <tissue evidence="1">Salivary glands</tissue>
    </source>
</reference>
<comment type="caution">
    <text evidence="1">The sequence shown here is derived from an EMBL/GenBank/DDBJ whole genome shotgun (WGS) entry which is preliminary data.</text>
</comment>
<gene>
    <name evidence="1" type="ORF">V5799_024019</name>
</gene>
<proteinExistence type="predicted"/>
<protein>
    <submittedName>
        <fullName evidence="1">Uncharacterized protein</fullName>
    </submittedName>
</protein>
<evidence type="ECO:0000313" key="2">
    <source>
        <dbReference type="Proteomes" id="UP001321473"/>
    </source>
</evidence>
<evidence type="ECO:0000313" key="1">
    <source>
        <dbReference type="EMBL" id="KAK8772739.1"/>
    </source>
</evidence>
<accession>A0AAQ4ED92</accession>